<dbReference type="HOGENOM" id="CLU_303632_0_0_10"/>
<dbReference type="eggNOG" id="COG3386">
    <property type="taxonomic scope" value="Bacteria"/>
</dbReference>
<dbReference type="AlphaFoldDB" id="X5DCQ0"/>
<dbReference type="PANTHER" id="PTHR47572:SF4">
    <property type="entry name" value="LACTONASE DRP35"/>
    <property type="match status" value="1"/>
</dbReference>
<dbReference type="Pfam" id="PF08450">
    <property type="entry name" value="SGL"/>
    <property type="match status" value="1"/>
</dbReference>
<dbReference type="Proteomes" id="UP000023772">
    <property type="component" value="Chromosome"/>
</dbReference>
<dbReference type="Gene3D" id="2.160.20.10">
    <property type="entry name" value="Single-stranded right-handed beta-helix, Pectin lyase-like"/>
    <property type="match status" value="2"/>
</dbReference>
<dbReference type="InterPro" id="IPR051262">
    <property type="entry name" value="SMP-30/CGR1_Lactonase"/>
</dbReference>
<dbReference type="InterPro" id="IPR011050">
    <property type="entry name" value="Pectin_lyase_fold/virulence"/>
</dbReference>
<evidence type="ECO:0000313" key="6">
    <source>
        <dbReference type="EMBL" id="SET05473.1"/>
    </source>
</evidence>
<evidence type="ECO:0000259" key="4">
    <source>
        <dbReference type="Pfam" id="PF12708"/>
    </source>
</evidence>
<dbReference type="PANTHER" id="PTHR47572">
    <property type="entry name" value="LIPOPROTEIN-RELATED"/>
    <property type="match status" value="1"/>
</dbReference>
<keyword evidence="1" id="KW-0378">Hydrolase</keyword>
<proteinExistence type="predicted"/>
<evidence type="ECO:0000313" key="5">
    <source>
        <dbReference type="EMBL" id="AHW60618.1"/>
    </source>
</evidence>
<dbReference type="RefSeq" id="WP_038560499.1">
    <property type="nucleotide sequence ID" value="NZ_FOHT01000005.1"/>
</dbReference>
<dbReference type="GO" id="GO:0016787">
    <property type="term" value="F:hydrolase activity"/>
    <property type="evidence" value="ECO:0007669"/>
    <property type="project" value="UniProtKB-KW"/>
</dbReference>
<reference evidence="6 8" key="2">
    <citation type="submission" date="2016-10" db="EMBL/GenBank/DDBJ databases">
        <authorList>
            <person name="de Groot N.N."/>
        </authorList>
    </citation>
    <scope>NUCLEOTIDE SEQUENCE [LARGE SCALE GENOMIC DNA]</scope>
    <source>
        <strain evidence="6 8">DSM 25947</strain>
    </source>
</reference>
<evidence type="ECO:0000256" key="1">
    <source>
        <dbReference type="ARBA" id="ARBA00022801"/>
    </source>
</evidence>
<dbReference type="OrthoDB" id="241638at2"/>
<keyword evidence="7" id="KW-1185">Reference proteome</keyword>
<feature type="signal peptide" evidence="2">
    <location>
        <begin position="1"/>
        <end position="19"/>
    </location>
</feature>
<dbReference type="InterPro" id="IPR012334">
    <property type="entry name" value="Pectin_lyas_fold"/>
</dbReference>
<dbReference type="InterPro" id="IPR024535">
    <property type="entry name" value="RHGA/B-epi-like_pectate_lyase"/>
</dbReference>
<accession>X5DCQ0</accession>
<feature type="domain" description="SMP-30/Gluconolactonase/LRE-like region" evidence="3">
    <location>
        <begin position="894"/>
        <end position="982"/>
    </location>
</feature>
<evidence type="ECO:0000313" key="8">
    <source>
        <dbReference type="Proteomes" id="UP000181981"/>
    </source>
</evidence>
<dbReference type="SUPFAM" id="SSF51126">
    <property type="entry name" value="Pectin lyase-like"/>
    <property type="match status" value="2"/>
</dbReference>
<feature type="domain" description="Rhamnogalacturonase A/B/Epimerase-like pectate lyase" evidence="4">
    <location>
        <begin position="42"/>
        <end position="259"/>
    </location>
</feature>
<organism evidence="6 8">
    <name type="scientific">Draconibacterium orientale</name>
    <dbReference type="NCBI Taxonomy" id="1168034"/>
    <lineage>
        <taxon>Bacteria</taxon>
        <taxon>Pseudomonadati</taxon>
        <taxon>Bacteroidota</taxon>
        <taxon>Bacteroidia</taxon>
        <taxon>Marinilabiliales</taxon>
        <taxon>Prolixibacteraceae</taxon>
        <taxon>Draconibacterium</taxon>
    </lineage>
</organism>
<reference evidence="5 7" key="1">
    <citation type="submission" date="2014-03" db="EMBL/GenBank/DDBJ databases">
        <title>Complete genome sequence of a deeply braunched marine Bacteroidia bacterium Draconibacterium orientale type strain FH5T.</title>
        <authorList>
            <person name="Li X."/>
            <person name="Wang X."/>
            <person name="Xie Z."/>
            <person name="Du Z."/>
            <person name="Chen G."/>
        </authorList>
    </citation>
    <scope>NUCLEOTIDE SEQUENCE [LARGE SCALE GENOMIC DNA]</scope>
    <source>
        <strain evidence="5 7">FH5</strain>
    </source>
</reference>
<dbReference type="STRING" id="1168034.FH5T_15845"/>
<evidence type="ECO:0000313" key="7">
    <source>
        <dbReference type="Proteomes" id="UP000023772"/>
    </source>
</evidence>
<dbReference type="EMBL" id="CP007451">
    <property type="protein sequence ID" value="AHW60618.1"/>
    <property type="molecule type" value="Genomic_DNA"/>
</dbReference>
<dbReference type="KEGG" id="dori:FH5T_15845"/>
<feature type="domain" description="Rhamnogalacturonase A/B/Epimerase-like pectate lyase" evidence="4">
    <location>
        <begin position="375"/>
        <end position="577"/>
    </location>
</feature>
<keyword evidence="2" id="KW-0732">Signal</keyword>
<feature type="chain" id="PRO_5010514921" evidence="2">
    <location>
        <begin position="20"/>
        <end position="992"/>
    </location>
</feature>
<dbReference type="Proteomes" id="UP000181981">
    <property type="component" value="Unassembled WGS sequence"/>
</dbReference>
<evidence type="ECO:0000259" key="3">
    <source>
        <dbReference type="Pfam" id="PF08450"/>
    </source>
</evidence>
<dbReference type="InterPro" id="IPR013658">
    <property type="entry name" value="SGL"/>
</dbReference>
<name>X5DCQ0_9BACT</name>
<dbReference type="Pfam" id="PF12708">
    <property type="entry name" value="Pect-lyase_RHGA_epim"/>
    <property type="match status" value="2"/>
</dbReference>
<protein>
    <submittedName>
        <fullName evidence="5 6">Gluconolaconase</fullName>
    </submittedName>
</protein>
<dbReference type="InterPro" id="IPR011042">
    <property type="entry name" value="6-blade_b-propeller_TolB-like"/>
</dbReference>
<evidence type="ECO:0000256" key="2">
    <source>
        <dbReference type="SAM" id="SignalP"/>
    </source>
</evidence>
<gene>
    <name evidence="5" type="ORF">FH5T_15845</name>
    <name evidence="6" type="ORF">SAMN05444285_10587</name>
</gene>
<dbReference type="SUPFAM" id="SSF63829">
    <property type="entry name" value="Calcium-dependent phosphotriesterase"/>
    <property type="match status" value="1"/>
</dbReference>
<dbReference type="EMBL" id="FOHT01000005">
    <property type="protein sequence ID" value="SET05473.1"/>
    <property type="molecule type" value="Genomic_DNA"/>
</dbReference>
<dbReference type="Gene3D" id="2.120.10.30">
    <property type="entry name" value="TolB, C-terminal domain"/>
    <property type="match status" value="2"/>
</dbReference>
<sequence>MYKLTFLVLLLLGSMQMRAENGSSFYSQKPEDAEAVYFTSENFDITNDGKTDVSEQLQQAINQLKKDKNFGVLFIPEGTYTISKTIYVPSAIRLIGYGKKRPVIVLKKNSPGFQEVVPNDKGKASYMFWFTSGVVESDGPVYDAGAGTFYSALSNINLKIEAGNPEAVALRTHFAQHSFIAHSDIFIGDGKAGLFDVGNMIEDVRFFGGEYGIYTTKASPGWQFMMLDSYFEGQRKTAIKTQEGGFTIVRMHVKDCPAAIQVDDNYWEKLILDECTFEDVSGPAIVVSNEGNANMQLNIRNMVCKNVPVLVKYPKTKTETLAPGKTYKVNKLVYGLQMDDIDAEAKIETTFEAEEINELPAQANDIPALPSMDKWVNVKTYGAKGDGVSDDTEAIQNAIDNNQCVYVPQGSYLISETIRLKSNTVLLGLHPMATNFALKENSEAFGGFGSPKPMVESPENGNCILAGIGLSTGACNYRAVACKWMAGENSMVDDVKFIGGHGTMRPDSKVPWKWQELDHGNGRTPHGGYASTWDTQYWSLWVTNNGGGIFKNIWSANTYATSGIYVSNTNTAGRIYAMSVEHHVRNEVRFNKVSNWKVYALQLEEESVESSECQPLEIGECSNLVFGNLYMFRVIRVKVPYPYSIRTWDCTDLEFLNVHNYSQIKYTTDNPLYDINTNTEVRPVELARLFVSGKTAKNSTKNTDDNVQLLAKGFEFAVGACHDSQGNIYFSEQRMKRIYKWSVKTQSLALLADFPWQPLSLACDSEDNLLVVFRYDAQPGFLVNGKVESFPTPDDASGTSFAGWGNTGFGVLVYSIDPENPDETISMLSKVKMGTVAPIHKALYPSNRWRDFHDFNEVSINRNEECWLAPDGKTIIPTCYDLARACALVEAFPGETMYAADEYDKRTVSYDVDEKGYISKLKYFAEKGEFSSVPDQQGNVYVADGELYVFDKEGNQTNMIRIPERPSTMSFGGKDGKTLFVTGRSEFFRINK</sequence>